<dbReference type="OrthoDB" id="1353852at2"/>
<dbReference type="Pfam" id="PF12680">
    <property type="entry name" value="SnoaL_2"/>
    <property type="match status" value="1"/>
</dbReference>
<dbReference type="RefSeq" id="WP_113678525.1">
    <property type="nucleotide sequence ID" value="NZ_CP030261.1"/>
</dbReference>
<accession>A0A344LUI6</accession>
<dbReference type="EMBL" id="CP030261">
    <property type="protein sequence ID" value="AXB57578.1"/>
    <property type="molecule type" value="Genomic_DNA"/>
</dbReference>
<dbReference type="Proteomes" id="UP000251561">
    <property type="component" value="Chromosome"/>
</dbReference>
<feature type="domain" description="SnoaL-like" evidence="1">
    <location>
        <begin position="9"/>
        <end position="110"/>
    </location>
</feature>
<reference evidence="2 3" key="1">
    <citation type="submission" date="2018-06" db="EMBL/GenBank/DDBJ databases">
        <title>Genome sequencing of Flavobacterium.</title>
        <authorList>
            <person name="Baek M.-G."/>
            <person name="Yi H."/>
        </authorList>
    </citation>
    <scope>NUCLEOTIDE SEQUENCE [LARGE SCALE GENOMIC DNA]</scope>
    <source>
        <strain evidence="2 3">HYN0086</strain>
    </source>
</reference>
<dbReference type="KEGG" id="ffl:HYN86_13630"/>
<evidence type="ECO:0000313" key="2">
    <source>
        <dbReference type="EMBL" id="AXB57578.1"/>
    </source>
</evidence>
<dbReference type="SUPFAM" id="SSF54427">
    <property type="entry name" value="NTF2-like"/>
    <property type="match status" value="1"/>
</dbReference>
<dbReference type="AlphaFoldDB" id="A0A344LUI6"/>
<evidence type="ECO:0000259" key="1">
    <source>
        <dbReference type="Pfam" id="PF12680"/>
    </source>
</evidence>
<dbReference type="Gene3D" id="3.10.450.50">
    <property type="match status" value="1"/>
</dbReference>
<proteinExistence type="predicted"/>
<keyword evidence="2" id="KW-0413">Isomerase</keyword>
<evidence type="ECO:0000313" key="3">
    <source>
        <dbReference type="Proteomes" id="UP000251561"/>
    </source>
</evidence>
<protein>
    <submittedName>
        <fullName evidence="2">Ketosteroid isomerase</fullName>
    </submittedName>
</protein>
<organism evidence="2 3">
    <name type="scientific">Flavobacterium fluviale</name>
    <dbReference type="NCBI Taxonomy" id="2249356"/>
    <lineage>
        <taxon>Bacteria</taxon>
        <taxon>Pseudomonadati</taxon>
        <taxon>Bacteroidota</taxon>
        <taxon>Flavobacteriia</taxon>
        <taxon>Flavobacteriales</taxon>
        <taxon>Flavobacteriaceae</taxon>
        <taxon>Flavobacterium</taxon>
    </lineage>
</organism>
<gene>
    <name evidence="2" type="ORF">HYN86_13630</name>
</gene>
<keyword evidence="3" id="KW-1185">Reference proteome</keyword>
<dbReference type="InterPro" id="IPR037401">
    <property type="entry name" value="SnoaL-like"/>
</dbReference>
<dbReference type="InterPro" id="IPR032710">
    <property type="entry name" value="NTF2-like_dom_sf"/>
</dbReference>
<sequence length="120" mass="14149">MSNQFQDVIRKAYHAFNERNIDNCLSTMQEDVKWSKAWEGGYIIGHEEIRQYWTRQWAEINPKVDPVGFVERENDSLEVLVQQNVKDLQGNLIFDGLVKHVYTFEDGLIKTMDIELVQED</sequence>
<dbReference type="GO" id="GO:0016853">
    <property type="term" value="F:isomerase activity"/>
    <property type="evidence" value="ECO:0007669"/>
    <property type="project" value="UniProtKB-KW"/>
</dbReference>
<name>A0A344LUI6_9FLAO</name>